<keyword evidence="1" id="KW-0175">Coiled coil</keyword>
<dbReference type="GeneTree" id="ENSGT00980000198740"/>
<evidence type="ECO:0000313" key="3">
    <source>
        <dbReference type="Ensembl" id="ENSSPUP00000019418.1"/>
    </source>
</evidence>
<evidence type="ECO:0000256" key="1">
    <source>
        <dbReference type="SAM" id="Coils"/>
    </source>
</evidence>
<evidence type="ECO:0000313" key="4">
    <source>
        <dbReference type="Proteomes" id="UP000694392"/>
    </source>
</evidence>
<dbReference type="GO" id="GO:0005737">
    <property type="term" value="C:cytoplasm"/>
    <property type="evidence" value="ECO:0007669"/>
    <property type="project" value="TreeGrafter"/>
</dbReference>
<evidence type="ECO:0008006" key="5">
    <source>
        <dbReference type="Google" id="ProtNLM"/>
    </source>
</evidence>
<dbReference type="GO" id="GO:0044295">
    <property type="term" value="C:axonal growth cone"/>
    <property type="evidence" value="ECO:0007669"/>
    <property type="project" value="TreeGrafter"/>
</dbReference>
<proteinExistence type="predicted"/>
<feature type="region of interest" description="Disordered" evidence="2">
    <location>
        <begin position="105"/>
        <end position="124"/>
    </location>
</feature>
<protein>
    <recommendedName>
        <fullName evidence="5">Shootin-1</fullName>
    </recommendedName>
</protein>
<evidence type="ECO:0000256" key="2">
    <source>
        <dbReference type="SAM" id="MobiDB-lite"/>
    </source>
</evidence>
<dbReference type="OMA" id="WIQDEES"/>
<feature type="coiled-coil region" evidence="1">
    <location>
        <begin position="132"/>
        <end position="180"/>
    </location>
</feature>
<dbReference type="GO" id="GO:0048812">
    <property type="term" value="P:neuron projection morphogenesis"/>
    <property type="evidence" value="ECO:0007669"/>
    <property type="project" value="TreeGrafter"/>
</dbReference>
<dbReference type="InterPro" id="IPR024849">
    <property type="entry name" value="Shootin-1"/>
</dbReference>
<organism evidence="3 4">
    <name type="scientific">Sphenodon punctatus</name>
    <name type="common">Tuatara</name>
    <name type="synonym">Hatteria punctata</name>
    <dbReference type="NCBI Taxonomy" id="8508"/>
    <lineage>
        <taxon>Eukaryota</taxon>
        <taxon>Metazoa</taxon>
        <taxon>Chordata</taxon>
        <taxon>Craniata</taxon>
        <taxon>Vertebrata</taxon>
        <taxon>Euteleostomi</taxon>
        <taxon>Lepidosauria</taxon>
        <taxon>Sphenodontia</taxon>
        <taxon>Sphenodontidae</taxon>
        <taxon>Sphenodon</taxon>
    </lineage>
</organism>
<feature type="coiled-coil region" evidence="1">
    <location>
        <begin position="44"/>
        <end position="92"/>
    </location>
</feature>
<accession>A0A8D0L9W1</accession>
<dbReference type="AlphaFoldDB" id="A0A8D0L9W1"/>
<name>A0A8D0L9W1_SPHPU</name>
<feature type="coiled-coil region" evidence="1">
    <location>
        <begin position="250"/>
        <end position="313"/>
    </location>
</feature>
<reference evidence="3" key="1">
    <citation type="submission" date="2025-08" db="UniProtKB">
        <authorList>
            <consortium name="Ensembl"/>
        </authorList>
    </citation>
    <scope>IDENTIFICATION</scope>
</reference>
<dbReference type="Proteomes" id="UP000694392">
    <property type="component" value="Unplaced"/>
</dbReference>
<sequence length="337" mass="38085">MDFATESLRQLAAILESDSDCSEDEDDEATDEALLQERAEAQKLVEFEQASQKLLVELSALEAEYEIEKSCREQAEAYAAQVNQENKKLKRISVALFPMLSQLPEDLLDGASEDKPEPDPTEDPAYQHLQQIKELQETVSQLLGEKEELAVQVKELQHSIGQLQEQLEEEQLEKRSLQSTVEWNQKALKRFKQASQLVTQGYGEVAQQPELEQDLRQHTEVFAHQMLVEQKEAKRQSMILKQSVGPDAQLLQALSEVAELTKALEEAKQEHQTKVEAQLATLRASLAAVEEEKQQLGQRLVQAEERNSALEERGEWRVCLATAAEFALPHVSFTSVP</sequence>
<dbReference type="GO" id="GO:0031252">
    <property type="term" value="C:cell leading edge"/>
    <property type="evidence" value="ECO:0007669"/>
    <property type="project" value="TreeGrafter"/>
</dbReference>
<dbReference type="GO" id="GO:2001224">
    <property type="term" value="P:positive regulation of neuron migration"/>
    <property type="evidence" value="ECO:0007669"/>
    <property type="project" value="TreeGrafter"/>
</dbReference>
<dbReference type="PANTHER" id="PTHR46606">
    <property type="entry name" value="SHOOTIN-1"/>
    <property type="match status" value="1"/>
</dbReference>
<dbReference type="Ensembl" id="ENSSPUT00000020686.1">
    <property type="protein sequence ID" value="ENSSPUP00000019418.1"/>
    <property type="gene ID" value="ENSSPUG00000014952.1"/>
</dbReference>
<keyword evidence="4" id="KW-1185">Reference proteome</keyword>
<dbReference type="PANTHER" id="PTHR46606:SF1">
    <property type="entry name" value="SHOOTIN-1"/>
    <property type="match status" value="1"/>
</dbReference>
<reference evidence="3" key="2">
    <citation type="submission" date="2025-09" db="UniProtKB">
        <authorList>
            <consortium name="Ensembl"/>
        </authorList>
    </citation>
    <scope>IDENTIFICATION</scope>
</reference>